<evidence type="ECO:0000313" key="3">
    <source>
        <dbReference type="Proteomes" id="UP000284842"/>
    </source>
</evidence>
<evidence type="ECO:0000256" key="1">
    <source>
        <dbReference type="ARBA" id="ARBA00005254"/>
    </source>
</evidence>
<dbReference type="SUPFAM" id="SSF52096">
    <property type="entry name" value="ClpP/crotonase"/>
    <property type="match status" value="1"/>
</dbReference>
<accession>A0A409VB85</accession>
<organism evidence="2 3">
    <name type="scientific">Panaeolus cyanescens</name>
    <dbReference type="NCBI Taxonomy" id="181874"/>
    <lineage>
        <taxon>Eukaryota</taxon>
        <taxon>Fungi</taxon>
        <taxon>Dikarya</taxon>
        <taxon>Basidiomycota</taxon>
        <taxon>Agaricomycotina</taxon>
        <taxon>Agaricomycetes</taxon>
        <taxon>Agaricomycetidae</taxon>
        <taxon>Agaricales</taxon>
        <taxon>Agaricineae</taxon>
        <taxon>Galeropsidaceae</taxon>
        <taxon>Panaeolus</taxon>
    </lineage>
</organism>
<dbReference type="InterPro" id="IPR014748">
    <property type="entry name" value="Enoyl-CoA_hydra_C"/>
</dbReference>
<dbReference type="PANTHER" id="PTHR43684:SF4">
    <property type="entry name" value="ENOYL-COA HYDRATASE_ISOMERASE FAMILY PROTEIN (AFU_ORTHOLOGUE AFUA_1G01890)"/>
    <property type="match status" value="1"/>
</dbReference>
<dbReference type="Gene3D" id="3.90.226.10">
    <property type="entry name" value="2-enoyl-CoA Hydratase, Chain A, domain 1"/>
    <property type="match status" value="1"/>
</dbReference>
<keyword evidence="3" id="KW-1185">Reference proteome</keyword>
<dbReference type="AlphaFoldDB" id="A0A409VB85"/>
<dbReference type="InterPro" id="IPR001753">
    <property type="entry name" value="Enoyl-CoA_hydra/iso"/>
</dbReference>
<dbReference type="CDD" id="cd06558">
    <property type="entry name" value="crotonase-like"/>
    <property type="match status" value="1"/>
</dbReference>
<proteinExistence type="inferred from homology"/>
<comment type="caution">
    <text evidence="2">The sequence shown here is derived from an EMBL/GenBank/DDBJ whole genome shotgun (WGS) entry which is preliminary data.</text>
</comment>
<sequence length="299" mass="32905">MGLPDYKGYKELLVTLENGVLTVLINRAKQRNTFNGPTFLELVNVFELADLDDRVKAVILTAEHTAAAYCSGADIAGGWDLLFTPEEEKEGEHAHRDSGGVLALTIYRCRKLTIAAVNGHAAGVGMTALQLPFDVRFAWSGAKLTFPFVRRGIVPEATSSYLLPRLLGQSRAMSLLLTGETITPDHPHISALYHQILPTREAVYPTAKAFAEELAANTSQVSIALAKGLVQHPGDSAEENHLNDSRSMRITGKSVDAAEGVKSFFERRPPRFAGKLSTDLPSWHPWWRPLDVKHRKTKL</sequence>
<dbReference type="Gene3D" id="1.10.12.10">
    <property type="entry name" value="Lyase 2-enoyl-coa Hydratase, Chain A, domain 2"/>
    <property type="match status" value="1"/>
</dbReference>
<dbReference type="EMBL" id="NHTK01006091">
    <property type="protein sequence ID" value="PPQ64202.1"/>
    <property type="molecule type" value="Genomic_DNA"/>
</dbReference>
<dbReference type="PANTHER" id="PTHR43684">
    <property type="match status" value="1"/>
</dbReference>
<comment type="similarity">
    <text evidence="1">Belongs to the enoyl-CoA hydratase/isomerase family.</text>
</comment>
<protein>
    <recommendedName>
        <fullName evidence="4">Enoyl-CoA hydratase</fullName>
    </recommendedName>
</protein>
<name>A0A409VB85_9AGAR</name>
<dbReference type="Pfam" id="PF00378">
    <property type="entry name" value="ECH_1"/>
    <property type="match status" value="1"/>
</dbReference>
<evidence type="ECO:0000313" key="2">
    <source>
        <dbReference type="EMBL" id="PPQ64202.1"/>
    </source>
</evidence>
<dbReference type="STRING" id="181874.A0A409VB85"/>
<gene>
    <name evidence="2" type="ORF">CVT24_008620</name>
</gene>
<dbReference type="InterPro" id="IPR051053">
    <property type="entry name" value="ECH/Chromodomain_protein"/>
</dbReference>
<evidence type="ECO:0008006" key="4">
    <source>
        <dbReference type="Google" id="ProtNLM"/>
    </source>
</evidence>
<dbReference type="InParanoid" id="A0A409VB85"/>
<dbReference type="OrthoDB" id="2018133at2759"/>
<reference evidence="2 3" key="1">
    <citation type="journal article" date="2018" name="Evol. Lett.">
        <title>Horizontal gene cluster transfer increased hallucinogenic mushroom diversity.</title>
        <authorList>
            <person name="Reynolds H.T."/>
            <person name="Vijayakumar V."/>
            <person name="Gluck-Thaler E."/>
            <person name="Korotkin H.B."/>
            <person name="Matheny P.B."/>
            <person name="Slot J.C."/>
        </authorList>
    </citation>
    <scope>NUCLEOTIDE SEQUENCE [LARGE SCALE GENOMIC DNA]</scope>
    <source>
        <strain evidence="2 3">2629</strain>
    </source>
</reference>
<dbReference type="Proteomes" id="UP000284842">
    <property type="component" value="Unassembled WGS sequence"/>
</dbReference>
<dbReference type="InterPro" id="IPR029045">
    <property type="entry name" value="ClpP/crotonase-like_dom_sf"/>
</dbReference>